<reference evidence="9 10" key="1">
    <citation type="submission" date="2015-10" db="EMBL/GenBank/DDBJ databases">
        <title>Metagenome-Assembled Genomes uncover a global brackish microbiome.</title>
        <authorList>
            <person name="Hugerth L.W."/>
            <person name="Larsson J."/>
            <person name="Alneberg J."/>
            <person name="Lindh M.V."/>
            <person name="Legrand C."/>
            <person name="Pinhassi J."/>
            <person name="Andersson A.F."/>
        </authorList>
    </citation>
    <scope>NUCLEOTIDE SEQUENCE [LARGE SCALE GENOMIC DNA]</scope>
    <source>
        <strain evidence="9">BACL26 MAG-121220-bin70</strain>
    </source>
</reference>
<evidence type="ECO:0000256" key="7">
    <source>
        <dbReference type="SAM" id="MobiDB-lite"/>
    </source>
</evidence>
<dbReference type="PANTHER" id="PTHR22726">
    <property type="entry name" value="METALLOENDOPEPTIDASE OMA1"/>
    <property type="match status" value="1"/>
</dbReference>
<sequence length="465" mass="51158">MLAAALTTLGLSYSPISQAKVTGADIYETTLKSTPLYQDPALDAYIKKLGEEIVAVSEMAGEKFTFTLLDSEDLNAFATRDNYIYVNRGLLNYVSNEAQLVSVLAHEVGHVTRGHVTGQEERMTGAKILSTLAAVLSNSNEVYEASMAYANSMIQSHGRRNELEADETGAEYMAKLGYDPTEMLSMLSIMKDNESLQKKRANGNGVSNTTYHGVFSSHPRNDARLRTVVTKAKSLKSDNQRSNGAEVYRNLTDGLIWGTNFAAKTTAPERYSDMNLKIRVNFPKDWVLTADKSNQSVSASPEGGAATLSMQPMPRTSQSPEEYLYNYLGVPMLADGKLISPAQLKGFTGILNTDNPKTSTRIAVIYYKLDAYVLKGEALDSDDFEKFDPLFLTAIDTFRPISRAEIAGQKPKVVKYIRATQATTYEILAKSLGISVADIDTLRIINGHYPVGEPKAGDWLKIFEQ</sequence>
<keyword evidence="5" id="KW-0862">Zinc</keyword>
<feature type="region of interest" description="Disordered" evidence="7">
    <location>
        <begin position="293"/>
        <end position="317"/>
    </location>
</feature>
<feature type="domain" description="Peptidase M48" evidence="8">
    <location>
        <begin position="41"/>
        <end position="228"/>
    </location>
</feature>
<dbReference type="Gene3D" id="3.30.2010.10">
    <property type="entry name" value="Metalloproteases ('zincins'), catalytic domain"/>
    <property type="match status" value="1"/>
</dbReference>
<evidence type="ECO:0000313" key="10">
    <source>
        <dbReference type="Proteomes" id="UP000051213"/>
    </source>
</evidence>
<evidence type="ECO:0000256" key="1">
    <source>
        <dbReference type="ARBA" id="ARBA00001947"/>
    </source>
</evidence>
<evidence type="ECO:0000313" key="9">
    <source>
        <dbReference type="EMBL" id="KRO96158.1"/>
    </source>
</evidence>
<dbReference type="EMBL" id="LICA01000062">
    <property type="protein sequence ID" value="KRO96158.1"/>
    <property type="molecule type" value="Genomic_DNA"/>
</dbReference>
<dbReference type="InterPro" id="IPR051156">
    <property type="entry name" value="Mito/Outer_Membr_Metalloprot"/>
</dbReference>
<evidence type="ECO:0000256" key="3">
    <source>
        <dbReference type="ARBA" id="ARBA00022723"/>
    </source>
</evidence>
<comment type="caution">
    <text evidence="9">The sequence shown here is derived from an EMBL/GenBank/DDBJ whole genome shotgun (WGS) entry which is preliminary data.</text>
</comment>
<evidence type="ECO:0000259" key="8">
    <source>
        <dbReference type="Pfam" id="PF01435"/>
    </source>
</evidence>
<keyword evidence="6" id="KW-0482">Metalloprotease</keyword>
<evidence type="ECO:0000256" key="6">
    <source>
        <dbReference type="ARBA" id="ARBA00023049"/>
    </source>
</evidence>
<evidence type="ECO:0000256" key="2">
    <source>
        <dbReference type="ARBA" id="ARBA00022670"/>
    </source>
</evidence>
<keyword evidence="2" id="KW-0645">Protease</keyword>
<evidence type="ECO:0000256" key="5">
    <source>
        <dbReference type="ARBA" id="ARBA00022833"/>
    </source>
</evidence>
<comment type="cofactor">
    <cofactor evidence="1">
        <name>Zn(2+)</name>
        <dbReference type="ChEBI" id="CHEBI:29105"/>
    </cofactor>
</comment>
<dbReference type="InterPro" id="IPR001915">
    <property type="entry name" value="Peptidase_M48"/>
</dbReference>
<dbReference type="GO" id="GO:0016020">
    <property type="term" value="C:membrane"/>
    <property type="evidence" value="ECO:0007669"/>
    <property type="project" value="TreeGrafter"/>
</dbReference>
<accession>A0A0R2UAE9</accession>
<dbReference type="Proteomes" id="UP000051213">
    <property type="component" value="Unassembled WGS sequence"/>
</dbReference>
<evidence type="ECO:0000256" key="4">
    <source>
        <dbReference type="ARBA" id="ARBA00022801"/>
    </source>
</evidence>
<keyword evidence="3" id="KW-0479">Metal-binding</keyword>
<dbReference type="GO" id="GO:0051603">
    <property type="term" value="P:proteolysis involved in protein catabolic process"/>
    <property type="evidence" value="ECO:0007669"/>
    <property type="project" value="TreeGrafter"/>
</dbReference>
<dbReference type="GO" id="GO:0046872">
    <property type="term" value="F:metal ion binding"/>
    <property type="evidence" value="ECO:0007669"/>
    <property type="project" value="UniProtKB-KW"/>
</dbReference>
<protein>
    <recommendedName>
        <fullName evidence="8">Peptidase M48 domain-containing protein</fullName>
    </recommendedName>
</protein>
<dbReference type="GO" id="GO:0004222">
    <property type="term" value="F:metalloendopeptidase activity"/>
    <property type="evidence" value="ECO:0007669"/>
    <property type="project" value="InterPro"/>
</dbReference>
<organism evidence="9 10">
    <name type="scientific">SAR92 bacterium BACL26 MAG-121220-bin70</name>
    <dbReference type="NCBI Taxonomy" id="1655626"/>
    <lineage>
        <taxon>Bacteria</taxon>
        <taxon>Pseudomonadati</taxon>
        <taxon>Pseudomonadota</taxon>
        <taxon>Gammaproteobacteria</taxon>
        <taxon>Cellvibrionales</taxon>
        <taxon>Porticoccaceae</taxon>
        <taxon>SAR92 clade</taxon>
    </lineage>
</organism>
<proteinExistence type="predicted"/>
<gene>
    <name evidence="9" type="ORF">ABS24_05605</name>
</gene>
<feature type="compositionally biased region" description="Polar residues" evidence="7">
    <location>
        <begin position="308"/>
        <end position="317"/>
    </location>
</feature>
<dbReference type="PANTHER" id="PTHR22726:SF24">
    <property type="entry name" value="M48 FAMILY METALLOPEPTIDASE"/>
    <property type="match status" value="1"/>
</dbReference>
<dbReference type="AlphaFoldDB" id="A0A0R2UAE9"/>
<name>A0A0R2UAE9_9GAMM</name>
<dbReference type="Pfam" id="PF01435">
    <property type="entry name" value="Peptidase_M48"/>
    <property type="match status" value="1"/>
</dbReference>
<keyword evidence="4" id="KW-0378">Hydrolase</keyword>